<evidence type="ECO:0000313" key="2">
    <source>
        <dbReference type="EMBL" id="KAJ2906066.1"/>
    </source>
</evidence>
<protein>
    <recommendedName>
        <fullName evidence="4">AA1-like domain-containing protein</fullName>
    </recommendedName>
</protein>
<gene>
    <name evidence="2" type="ORF">MKZ38_003103</name>
</gene>
<evidence type="ECO:0000313" key="3">
    <source>
        <dbReference type="Proteomes" id="UP001201980"/>
    </source>
</evidence>
<sequence>MLFLTNLLLLALAAVSTPVFALPRNIPHFSVPQEHLEVLRMRRNTDVNPNAVYDVTCINPKTNIVFHDSTVAQLAICGGISGSISSCQGSPASTYGQSRSAKFVLTPTVEGATVEISKDRWEQCVRAARAVCPTGSMSGTCVGGASSGDLSFTLMRSK</sequence>
<organism evidence="2 3">
    <name type="scientific">Zalerion maritima</name>
    <dbReference type="NCBI Taxonomy" id="339359"/>
    <lineage>
        <taxon>Eukaryota</taxon>
        <taxon>Fungi</taxon>
        <taxon>Dikarya</taxon>
        <taxon>Ascomycota</taxon>
        <taxon>Pezizomycotina</taxon>
        <taxon>Sordariomycetes</taxon>
        <taxon>Lulworthiomycetidae</taxon>
        <taxon>Lulworthiales</taxon>
        <taxon>Lulworthiaceae</taxon>
        <taxon>Zalerion</taxon>
    </lineage>
</organism>
<name>A0AAD5RYF8_9PEZI</name>
<evidence type="ECO:0000256" key="1">
    <source>
        <dbReference type="SAM" id="SignalP"/>
    </source>
</evidence>
<evidence type="ECO:0008006" key="4">
    <source>
        <dbReference type="Google" id="ProtNLM"/>
    </source>
</evidence>
<feature type="signal peptide" evidence="1">
    <location>
        <begin position="1"/>
        <end position="21"/>
    </location>
</feature>
<comment type="caution">
    <text evidence="2">The sequence shown here is derived from an EMBL/GenBank/DDBJ whole genome shotgun (WGS) entry which is preliminary data.</text>
</comment>
<feature type="chain" id="PRO_5042229637" description="AA1-like domain-containing protein" evidence="1">
    <location>
        <begin position="22"/>
        <end position="158"/>
    </location>
</feature>
<dbReference type="EMBL" id="JAKWBI020000019">
    <property type="protein sequence ID" value="KAJ2906066.1"/>
    <property type="molecule type" value="Genomic_DNA"/>
</dbReference>
<keyword evidence="3" id="KW-1185">Reference proteome</keyword>
<accession>A0AAD5RYF8</accession>
<reference evidence="2" key="1">
    <citation type="submission" date="2022-07" db="EMBL/GenBank/DDBJ databases">
        <title>Draft genome sequence of Zalerion maritima ATCC 34329, a (micro)plastics degrading marine fungus.</title>
        <authorList>
            <person name="Paco A."/>
            <person name="Goncalves M.F.M."/>
            <person name="Rocha-Santos T.A.P."/>
            <person name="Alves A."/>
        </authorList>
    </citation>
    <scope>NUCLEOTIDE SEQUENCE</scope>
    <source>
        <strain evidence="2">ATCC 34329</strain>
    </source>
</reference>
<keyword evidence="1" id="KW-0732">Signal</keyword>
<dbReference type="Proteomes" id="UP001201980">
    <property type="component" value="Unassembled WGS sequence"/>
</dbReference>
<proteinExistence type="predicted"/>
<dbReference type="AlphaFoldDB" id="A0AAD5RYF8"/>